<dbReference type="RefSeq" id="WP_125019362.1">
    <property type="nucleotide sequence ID" value="NZ_RQVQ01000022.1"/>
</dbReference>
<proteinExistence type="predicted"/>
<dbReference type="EMBL" id="RQVQ01000022">
    <property type="protein sequence ID" value="RRJ89826.1"/>
    <property type="molecule type" value="Genomic_DNA"/>
</dbReference>
<name>A0A3P3W779_9FLAO</name>
<comment type="caution">
    <text evidence="2">The sequence shown here is derived from an EMBL/GenBank/DDBJ whole genome shotgun (WGS) entry which is preliminary data.</text>
</comment>
<gene>
    <name evidence="2" type="ORF">EG240_10540</name>
</gene>
<dbReference type="AlphaFoldDB" id="A0A3P3W779"/>
<keyword evidence="1" id="KW-0812">Transmembrane</keyword>
<reference evidence="2 3" key="1">
    <citation type="submission" date="2018-11" db="EMBL/GenBank/DDBJ databases">
        <title>Flavobacterium sp. nov., YIM 102701-2 draft genome.</title>
        <authorList>
            <person name="Li G."/>
            <person name="Jiang Y."/>
        </authorList>
    </citation>
    <scope>NUCLEOTIDE SEQUENCE [LARGE SCALE GENOMIC DNA]</scope>
    <source>
        <strain evidence="2 3">YIM 102701-2</strain>
    </source>
</reference>
<feature type="transmembrane region" description="Helical" evidence="1">
    <location>
        <begin position="31"/>
        <end position="55"/>
    </location>
</feature>
<protein>
    <submittedName>
        <fullName evidence="2">Uncharacterized protein</fullName>
    </submittedName>
</protein>
<evidence type="ECO:0000313" key="3">
    <source>
        <dbReference type="Proteomes" id="UP000275719"/>
    </source>
</evidence>
<evidence type="ECO:0000256" key="1">
    <source>
        <dbReference type="SAM" id="Phobius"/>
    </source>
</evidence>
<keyword evidence="1" id="KW-0472">Membrane</keyword>
<feature type="transmembrane region" description="Helical" evidence="1">
    <location>
        <begin position="137"/>
        <end position="158"/>
    </location>
</feature>
<keyword evidence="1" id="KW-1133">Transmembrane helix</keyword>
<organism evidence="2 3">
    <name type="scientific">Paenimyroides tangerinum</name>
    <dbReference type="NCBI Taxonomy" id="2488728"/>
    <lineage>
        <taxon>Bacteria</taxon>
        <taxon>Pseudomonadati</taxon>
        <taxon>Bacteroidota</taxon>
        <taxon>Flavobacteriia</taxon>
        <taxon>Flavobacteriales</taxon>
        <taxon>Flavobacteriaceae</taxon>
        <taxon>Paenimyroides</taxon>
    </lineage>
</organism>
<dbReference type="Proteomes" id="UP000275719">
    <property type="component" value="Unassembled WGS sequence"/>
</dbReference>
<feature type="transmembrane region" description="Helical" evidence="1">
    <location>
        <begin position="103"/>
        <end position="125"/>
    </location>
</feature>
<keyword evidence="3" id="KW-1185">Reference proteome</keyword>
<evidence type="ECO:0000313" key="2">
    <source>
        <dbReference type="EMBL" id="RRJ89826.1"/>
    </source>
</evidence>
<accession>A0A3P3W779</accession>
<dbReference type="OrthoDB" id="1260072at2"/>
<feature type="transmembrane region" description="Helical" evidence="1">
    <location>
        <begin position="67"/>
        <end position="91"/>
    </location>
</feature>
<sequence length="181" mass="20997">MNWSDPNETEEEYLARKDEEVRASMGVMSMLMGFLVLFLKIAAVFGIFIYSGYLLSQKLLKGETDQLKIWGLSLIFAYLILCIVYFLKGIIIGFRAKNNKLWILPWIICIILCCIFPAFIIKAVVAGMFHITKRQDVWCLVFSWGAFLFSSFYIYGIYQFKTPSAPKFLYWSYNLGLKLLV</sequence>